<protein>
    <submittedName>
        <fullName evidence="9">ABC transporter permease</fullName>
    </submittedName>
</protein>
<gene>
    <name evidence="9" type="ORF">GCM10009855_21280</name>
</gene>
<comment type="caution">
    <text evidence="9">The sequence shown here is derived from an EMBL/GenBank/DDBJ whole genome shotgun (WGS) entry which is preliminary data.</text>
</comment>
<dbReference type="PANTHER" id="PTHR43229:SF2">
    <property type="entry name" value="NODULATION PROTEIN J"/>
    <property type="match status" value="1"/>
</dbReference>
<keyword evidence="10" id="KW-1185">Reference proteome</keyword>
<evidence type="ECO:0000256" key="1">
    <source>
        <dbReference type="ARBA" id="ARBA00004141"/>
    </source>
</evidence>
<dbReference type="Proteomes" id="UP001501170">
    <property type="component" value="Unassembled WGS sequence"/>
</dbReference>
<dbReference type="InterPro" id="IPR013525">
    <property type="entry name" value="ABC2_TM"/>
</dbReference>
<evidence type="ECO:0000256" key="4">
    <source>
        <dbReference type="ARBA" id="ARBA00023136"/>
    </source>
</evidence>
<sequence length="267" mass="28014">MSTEVPATNRFPSGTFTPRPRPAPLTRMLAAQTRMELVLLLRNGEQLLLTMFIPITMLIGLSLLPLDTEAGDTPAARAATFVPAILAVAIMSTAFTGQAIAVGFDRRYGALKRLGATPIPRWGIIAGKSLAVLIVVVLQSIIIGGIGMAFGWRPSIAGLLLGAVAIAVGTVAFASLGLLLGGTLKAEVVLALGNLIWFVLLGLAGLVVFDQHVPDAARTVARLSPSGALTEALTRALDSSFDVFGFCVLIVWAAIGGALAVRWFRFQ</sequence>
<name>A0ABN3HIC8_9ACTN</name>
<accession>A0ABN3HIC8</accession>
<feature type="transmembrane region" description="Helical" evidence="7">
    <location>
        <begin position="243"/>
        <end position="264"/>
    </location>
</feature>
<dbReference type="InterPro" id="IPR000412">
    <property type="entry name" value="ABC_2_transport"/>
</dbReference>
<dbReference type="InterPro" id="IPR004377">
    <property type="entry name" value="ABC_transpt_DrrB/DrrC"/>
</dbReference>
<feature type="region of interest" description="Disordered" evidence="6">
    <location>
        <begin position="1"/>
        <end position="23"/>
    </location>
</feature>
<evidence type="ECO:0000256" key="2">
    <source>
        <dbReference type="ARBA" id="ARBA00022692"/>
    </source>
</evidence>
<dbReference type="InterPro" id="IPR051784">
    <property type="entry name" value="Nod_factor_ABC_transporter"/>
</dbReference>
<feature type="transmembrane region" description="Helical" evidence="7">
    <location>
        <begin position="156"/>
        <end position="181"/>
    </location>
</feature>
<dbReference type="EMBL" id="BAAARB010000010">
    <property type="protein sequence ID" value="GAA2380987.1"/>
    <property type="molecule type" value="Genomic_DNA"/>
</dbReference>
<feature type="transmembrane region" description="Helical" evidence="7">
    <location>
        <begin position="78"/>
        <end position="104"/>
    </location>
</feature>
<comment type="subcellular location">
    <subcellularLocation>
        <location evidence="1">Membrane</location>
        <topology evidence="1">Multi-pass membrane protein</topology>
    </subcellularLocation>
</comment>
<dbReference type="NCBIfam" id="TIGR00025">
    <property type="entry name" value="Mtu_efflux"/>
    <property type="match status" value="1"/>
</dbReference>
<evidence type="ECO:0000313" key="10">
    <source>
        <dbReference type="Proteomes" id="UP001501170"/>
    </source>
</evidence>
<evidence type="ECO:0000256" key="5">
    <source>
        <dbReference type="ARBA" id="ARBA00023251"/>
    </source>
</evidence>
<dbReference type="Pfam" id="PF01061">
    <property type="entry name" value="ABC2_membrane"/>
    <property type="match status" value="1"/>
</dbReference>
<feature type="transmembrane region" description="Helical" evidence="7">
    <location>
        <begin position="125"/>
        <end position="150"/>
    </location>
</feature>
<dbReference type="RefSeq" id="WP_006894858.1">
    <property type="nucleotide sequence ID" value="NZ_BAAARB010000010.1"/>
</dbReference>
<proteinExistence type="predicted"/>
<evidence type="ECO:0000256" key="3">
    <source>
        <dbReference type="ARBA" id="ARBA00022989"/>
    </source>
</evidence>
<reference evidence="9 10" key="1">
    <citation type="journal article" date="2019" name="Int. J. Syst. Evol. Microbiol.">
        <title>The Global Catalogue of Microorganisms (GCM) 10K type strain sequencing project: providing services to taxonomists for standard genome sequencing and annotation.</title>
        <authorList>
            <consortium name="The Broad Institute Genomics Platform"/>
            <consortium name="The Broad Institute Genome Sequencing Center for Infectious Disease"/>
            <person name="Wu L."/>
            <person name="Ma J."/>
        </authorList>
    </citation>
    <scope>NUCLEOTIDE SEQUENCE [LARGE SCALE GENOMIC DNA]</scope>
    <source>
        <strain evidence="9 10">JCM 16227</strain>
    </source>
</reference>
<keyword evidence="5" id="KW-0046">Antibiotic resistance</keyword>
<keyword evidence="3 7" id="KW-1133">Transmembrane helix</keyword>
<feature type="transmembrane region" description="Helical" evidence="7">
    <location>
        <begin position="47"/>
        <end position="66"/>
    </location>
</feature>
<keyword evidence="2 7" id="KW-0812">Transmembrane</keyword>
<evidence type="ECO:0000313" key="9">
    <source>
        <dbReference type="EMBL" id="GAA2380987.1"/>
    </source>
</evidence>
<keyword evidence="4 7" id="KW-0472">Membrane</keyword>
<evidence type="ECO:0000256" key="6">
    <source>
        <dbReference type="SAM" id="MobiDB-lite"/>
    </source>
</evidence>
<dbReference type="PIRSF" id="PIRSF006648">
    <property type="entry name" value="DrrB"/>
    <property type="match status" value="1"/>
</dbReference>
<feature type="compositionally biased region" description="Polar residues" evidence="6">
    <location>
        <begin position="1"/>
        <end position="16"/>
    </location>
</feature>
<evidence type="ECO:0000256" key="7">
    <source>
        <dbReference type="SAM" id="Phobius"/>
    </source>
</evidence>
<feature type="transmembrane region" description="Helical" evidence="7">
    <location>
        <begin position="188"/>
        <end position="209"/>
    </location>
</feature>
<evidence type="ECO:0000259" key="8">
    <source>
        <dbReference type="Pfam" id="PF01061"/>
    </source>
</evidence>
<organism evidence="9 10">
    <name type="scientific">Gordonia cholesterolivorans</name>
    <dbReference type="NCBI Taxonomy" id="559625"/>
    <lineage>
        <taxon>Bacteria</taxon>
        <taxon>Bacillati</taxon>
        <taxon>Actinomycetota</taxon>
        <taxon>Actinomycetes</taxon>
        <taxon>Mycobacteriales</taxon>
        <taxon>Gordoniaceae</taxon>
        <taxon>Gordonia</taxon>
    </lineage>
</organism>
<dbReference type="PANTHER" id="PTHR43229">
    <property type="entry name" value="NODULATION PROTEIN J"/>
    <property type="match status" value="1"/>
</dbReference>
<feature type="domain" description="ABC-2 type transporter transmembrane" evidence="8">
    <location>
        <begin position="33"/>
        <end position="234"/>
    </location>
</feature>